<accession>A0A367UHW6</accession>
<evidence type="ECO:0000313" key="4">
    <source>
        <dbReference type="Proteomes" id="UP000252419"/>
    </source>
</evidence>
<feature type="compositionally biased region" description="Basic and acidic residues" evidence="2">
    <location>
        <begin position="51"/>
        <end position="60"/>
    </location>
</feature>
<dbReference type="AlphaFoldDB" id="A0A367UHW6"/>
<proteinExistence type="predicted"/>
<comment type="caution">
    <text evidence="3">The sequence shown here is derived from an EMBL/GenBank/DDBJ whole genome shotgun (WGS) entry which is preliminary data.</text>
</comment>
<dbReference type="EMBL" id="JPWA01000001">
    <property type="protein sequence ID" value="RCK07610.1"/>
    <property type="molecule type" value="Genomic_DNA"/>
</dbReference>
<dbReference type="SUPFAM" id="SSF56349">
    <property type="entry name" value="DNA breaking-rejoining enzymes"/>
    <property type="match status" value="1"/>
</dbReference>
<name>A0A367UHW6_9PROT</name>
<gene>
    <name evidence="3" type="ORF">TH5_00580</name>
</gene>
<dbReference type="GO" id="GO:0006310">
    <property type="term" value="P:DNA recombination"/>
    <property type="evidence" value="ECO:0007669"/>
    <property type="project" value="UniProtKB-KW"/>
</dbReference>
<dbReference type="InterPro" id="IPR013762">
    <property type="entry name" value="Integrase-like_cat_sf"/>
</dbReference>
<reference evidence="3 4" key="1">
    <citation type="submission" date="2014-07" db="EMBL/GenBank/DDBJ databases">
        <title>Draft genome sequence of Thalassospira xianhensis P-4 (MCCC 1A02616).</title>
        <authorList>
            <person name="Lai Q."/>
            <person name="Shao Z."/>
        </authorList>
    </citation>
    <scope>NUCLEOTIDE SEQUENCE [LARGE SCALE GENOMIC DNA]</scope>
    <source>
        <strain evidence="3 4">MCCC 1A02616</strain>
    </source>
</reference>
<evidence type="ECO:0000256" key="1">
    <source>
        <dbReference type="ARBA" id="ARBA00023172"/>
    </source>
</evidence>
<organism evidence="3 4">
    <name type="scientific">Thalassospira xianhensis MCCC 1A02616</name>
    <dbReference type="NCBI Taxonomy" id="1177929"/>
    <lineage>
        <taxon>Bacteria</taxon>
        <taxon>Pseudomonadati</taxon>
        <taxon>Pseudomonadota</taxon>
        <taxon>Alphaproteobacteria</taxon>
        <taxon>Rhodospirillales</taxon>
        <taxon>Thalassospiraceae</taxon>
        <taxon>Thalassospira</taxon>
    </lineage>
</organism>
<feature type="region of interest" description="Disordered" evidence="2">
    <location>
        <begin position="1"/>
        <end position="80"/>
    </location>
</feature>
<dbReference type="GO" id="GO:0003677">
    <property type="term" value="F:DNA binding"/>
    <property type="evidence" value="ECO:0007669"/>
    <property type="project" value="InterPro"/>
</dbReference>
<keyword evidence="4" id="KW-1185">Reference proteome</keyword>
<dbReference type="GO" id="GO:0015074">
    <property type="term" value="P:DNA integration"/>
    <property type="evidence" value="ECO:0007669"/>
    <property type="project" value="InterPro"/>
</dbReference>
<protein>
    <recommendedName>
        <fullName evidence="5">Tyr recombinase domain-containing protein</fullName>
    </recommendedName>
</protein>
<dbReference type="InterPro" id="IPR011010">
    <property type="entry name" value="DNA_brk_join_enz"/>
</dbReference>
<keyword evidence="1" id="KW-0233">DNA recombination</keyword>
<dbReference type="Gene3D" id="1.10.443.10">
    <property type="entry name" value="Intergrase catalytic core"/>
    <property type="match status" value="1"/>
</dbReference>
<evidence type="ECO:0000256" key="2">
    <source>
        <dbReference type="SAM" id="MobiDB-lite"/>
    </source>
</evidence>
<dbReference type="Proteomes" id="UP000252419">
    <property type="component" value="Unassembled WGS sequence"/>
</dbReference>
<evidence type="ECO:0000313" key="3">
    <source>
        <dbReference type="EMBL" id="RCK07610.1"/>
    </source>
</evidence>
<sequence>MGKVAVASGSRSSEESELKASLDALDAQTSQANHVTSSSVSTSDAEFVDPDGPRLTRLKDPLPVAPQGKGSGTTPGGPREDVLQKIREAAHKRIMARATQKGINPGRGSLPSRESVSPLAVQGTTASQATLDQYLKRGHELFSRYRRERNIHASAEDISPIEWVNWLLAMKPDLKASTWRVYRQSAYHFLEGFPSHETPGAIGMLDADVIDRHKESQLDERAETQDADERTSSLKRKNFPLEDMEKLLTYLRAYSRSKWAPVLIDWLRAGVLTGLRPIEWRMTDIEVRPLPDGRTAAWLYVMNAKATNGRGNGVVRTLDLSEFSREDLDCVQRMVDRSQKWLEADKFSRAKSDCSNLLYSLNKKLWPSRKTHFSLYSCRHQAIANWKGSGVAPPIIAAIVGHGITATAAEHYGKKRSAWAPEKIPVVPGAVPEELSKVRQRIRLFNDRIKLEKAAGIRREGDVVQYPVG</sequence>
<evidence type="ECO:0008006" key="5">
    <source>
        <dbReference type="Google" id="ProtNLM"/>
    </source>
</evidence>
<feature type="compositionally biased region" description="Polar residues" evidence="2">
    <location>
        <begin position="27"/>
        <end position="44"/>
    </location>
</feature>